<feature type="transmembrane region" description="Helical" evidence="1">
    <location>
        <begin position="141"/>
        <end position="158"/>
    </location>
</feature>
<dbReference type="OrthoDB" id="5056808at2"/>
<keyword evidence="3" id="KW-1185">Reference proteome</keyword>
<sequence>MKKIIKSLTKENIMFLIVSFVVMFFLTTTSPFYAINRSLDANTMLTVGKGLLHGLMPYKDLFDNRGPLIYLIHSANALVDYHSYILIYVIESLLLFLDLVYLKRIFAFRLSPKVAITCSFLFIPVAFTSRLFFYGDLPEEYAMAFLLILIYSIIKYDWYDMPRRYYVVNGIFIAILFWIKYSLIIPWVIFFAFLFFACLFTKRFKDLGIIILDAVVGFLVVTVPILLLYLFTGALKDMFYDYFYLNLTHYHVQDTAGMYLLSKILLPTFGLHSHFIIIRTVYFLMIFLFIAAVVKYVQQSKMADGNKFLLALLTFLDIALTYDVGGASFSYYLFACLPFLFFFLHYVGQFLERYADKNWILVSLSVIAFLGIFVTNNNYRSSTYVAGSNRLYETSFAKHINRSKDKSILNYYALDTGMYTYTDTYAKNLYFVRNNINFKSMGKTQRQYLHSLKYKFVVTKYYPDELLPKKDRKFLNKHYRRVEDRWYNYRSHHQGKVALYERKN</sequence>
<dbReference type="RefSeq" id="WP_120783960.1">
    <property type="nucleotide sequence ID" value="NZ_CP032626.1"/>
</dbReference>
<dbReference type="KEGG" id="abom:D7I45_01105"/>
<keyword evidence="1" id="KW-1133">Transmembrane helix</keyword>
<keyword evidence="1" id="KW-0812">Transmembrane</keyword>
<feature type="transmembrane region" description="Helical" evidence="1">
    <location>
        <begin position="211"/>
        <end position="231"/>
    </location>
</feature>
<feature type="transmembrane region" description="Helical" evidence="1">
    <location>
        <begin position="276"/>
        <end position="296"/>
    </location>
</feature>
<evidence type="ECO:0008006" key="4">
    <source>
        <dbReference type="Google" id="ProtNLM"/>
    </source>
</evidence>
<feature type="transmembrane region" description="Helical" evidence="1">
    <location>
        <begin position="359"/>
        <end position="375"/>
    </location>
</feature>
<gene>
    <name evidence="2" type="ORF">D7I45_01105</name>
</gene>
<dbReference type="AlphaFoldDB" id="A0A387ATW5"/>
<feature type="transmembrane region" description="Helical" evidence="1">
    <location>
        <begin position="165"/>
        <end position="181"/>
    </location>
</feature>
<accession>A0A387ATW5</accession>
<proteinExistence type="predicted"/>
<evidence type="ECO:0000313" key="3">
    <source>
        <dbReference type="Proteomes" id="UP000272003"/>
    </source>
</evidence>
<organism evidence="2 3">
    <name type="scientific">Apilactobacillus bombintestini</name>
    <dbReference type="NCBI Taxonomy" id="2419772"/>
    <lineage>
        <taxon>Bacteria</taxon>
        <taxon>Bacillati</taxon>
        <taxon>Bacillota</taxon>
        <taxon>Bacilli</taxon>
        <taxon>Lactobacillales</taxon>
        <taxon>Lactobacillaceae</taxon>
        <taxon>Apilactobacillus</taxon>
    </lineage>
</organism>
<dbReference type="Proteomes" id="UP000272003">
    <property type="component" value="Chromosome"/>
</dbReference>
<reference evidence="2 3" key="1">
    <citation type="submission" date="2018-09" db="EMBL/GenBank/DDBJ databases">
        <title>Genome sequencing of strain BHWM-4.</title>
        <authorList>
            <person name="Heo J."/>
            <person name="Kim S.-J."/>
            <person name="Kwon S.-W."/>
        </authorList>
    </citation>
    <scope>NUCLEOTIDE SEQUENCE [LARGE SCALE GENOMIC DNA]</scope>
    <source>
        <strain evidence="2 3">BHWM-4</strain>
    </source>
</reference>
<feature type="transmembrane region" description="Helical" evidence="1">
    <location>
        <begin position="187"/>
        <end position="204"/>
    </location>
</feature>
<protein>
    <recommendedName>
        <fullName evidence="4">Glycosyltransferase RgtA/B/C/D-like domain-containing protein</fullName>
    </recommendedName>
</protein>
<feature type="transmembrane region" description="Helical" evidence="1">
    <location>
        <begin position="114"/>
        <end position="135"/>
    </location>
</feature>
<evidence type="ECO:0000256" key="1">
    <source>
        <dbReference type="SAM" id="Phobius"/>
    </source>
</evidence>
<feature type="transmembrane region" description="Helical" evidence="1">
    <location>
        <begin position="81"/>
        <end position="102"/>
    </location>
</feature>
<dbReference type="EMBL" id="CP032626">
    <property type="protein sequence ID" value="AYF92186.1"/>
    <property type="molecule type" value="Genomic_DNA"/>
</dbReference>
<feature type="transmembrane region" description="Helical" evidence="1">
    <location>
        <begin position="12"/>
        <end position="35"/>
    </location>
</feature>
<feature type="transmembrane region" description="Helical" evidence="1">
    <location>
        <begin position="331"/>
        <end position="347"/>
    </location>
</feature>
<evidence type="ECO:0000313" key="2">
    <source>
        <dbReference type="EMBL" id="AYF92186.1"/>
    </source>
</evidence>
<keyword evidence="1" id="KW-0472">Membrane</keyword>
<name>A0A387ATW5_9LACO</name>